<keyword evidence="4" id="KW-1185">Reference proteome</keyword>
<dbReference type="OrthoDB" id="5464673at2"/>
<evidence type="ECO:0000313" key="3">
    <source>
        <dbReference type="EMBL" id="OIN58049.1"/>
    </source>
</evidence>
<gene>
    <name evidence="3" type="ORF">BLX24_16090</name>
</gene>
<keyword evidence="2" id="KW-0472">Membrane</keyword>
<organism evidence="3 4">
    <name type="scientific">Arsenicibacter rosenii</name>
    <dbReference type="NCBI Taxonomy" id="1750698"/>
    <lineage>
        <taxon>Bacteria</taxon>
        <taxon>Pseudomonadati</taxon>
        <taxon>Bacteroidota</taxon>
        <taxon>Cytophagia</taxon>
        <taxon>Cytophagales</taxon>
        <taxon>Spirosomataceae</taxon>
        <taxon>Arsenicibacter</taxon>
    </lineage>
</organism>
<comment type="caution">
    <text evidence="3">The sequence shown here is derived from an EMBL/GenBank/DDBJ whole genome shotgun (WGS) entry which is preliminary data.</text>
</comment>
<evidence type="ECO:0008006" key="5">
    <source>
        <dbReference type="Google" id="ProtNLM"/>
    </source>
</evidence>
<accession>A0A1S2VH48</accession>
<feature type="transmembrane region" description="Helical" evidence="2">
    <location>
        <begin position="275"/>
        <end position="294"/>
    </location>
</feature>
<dbReference type="Proteomes" id="UP000181790">
    <property type="component" value="Unassembled WGS sequence"/>
</dbReference>
<evidence type="ECO:0000313" key="4">
    <source>
        <dbReference type="Proteomes" id="UP000181790"/>
    </source>
</evidence>
<sequence>MTVEELRERIKNQIVLHDGDLADWQWTPTGLPAEATELGITDFRRLVNDVSRQLNSYFGRILDLKEKVRVQARKQQKKLSNGDIDEIVQEAERLTLSRGFVADQWIPAILQTVTDVDAAPVIPAAVADRKPVPVAPLSESDASIRQKVNEILDDYDRHIPVQTLRTLFRAINAEEQQLAEAVQAYLSANFFGAETEPNGNTLKEKLLSTDWRHLSWWKARTAPVTPLPAEPVRPPVAQPVNPSLGRSNHPMVDTNYRTPPVAPPPVNVPPRRNLAGFWGVLFALAFMLIIYLMIKGGKKDSSSQPGEQTRTEQTETPSSTKKKGKKKRKQPAEDVAGDTRENDRTGSESSAPVKSLPEYEELRDQVGQYKEQPAMKKGKWGLWRNEKWFIKPIYDDITVFEDGRATVTLGGASFEIDRYGNRVR</sequence>
<dbReference type="EMBL" id="MORL01000008">
    <property type="protein sequence ID" value="OIN58049.1"/>
    <property type="molecule type" value="Genomic_DNA"/>
</dbReference>
<feature type="region of interest" description="Disordered" evidence="1">
    <location>
        <begin position="298"/>
        <end position="358"/>
    </location>
</feature>
<protein>
    <recommendedName>
        <fullName evidence="5">WG repeat-containing protein</fullName>
    </recommendedName>
</protein>
<proteinExistence type="predicted"/>
<keyword evidence="2" id="KW-1133">Transmembrane helix</keyword>
<feature type="compositionally biased region" description="Basic residues" evidence="1">
    <location>
        <begin position="320"/>
        <end position="329"/>
    </location>
</feature>
<evidence type="ECO:0000256" key="1">
    <source>
        <dbReference type="SAM" id="MobiDB-lite"/>
    </source>
</evidence>
<evidence type="ECO:0000256" key="2">
    <source>
        <dbReference type="SAM" id="Phobius"/>
    </source>
</evidence>
<dbReference type="RefSeq" id="WP_071504199.1">
    <property type="nucleotide sequence ID" value="NZ_MORL01000008.1"/>
</dbReference>
<keyword evidence="2" id="KW-0812">Transmembrane</keyword>
<reference evidence="3 4" key="1">
    <citation type="submission" date="2016-10" db="EMBL/GenBank/DDBJ databases">
        <title>Arsenicibacter rosenii gen. nov., sp. nov., an efficient arsenic-methylating bacterium isolated from an arsenic-contaminated paddy soil.</title>
        <authorList>
            <person name="Huang K."/>
        </authorList>
    </citation>
    <scope>NUCLEOTIDE SEQUENCE [LARGE SCALE GENOMIC DNA]</scope>
    <source>
        <strain evidence="3 4">SM-1</strain>
    </source>
</reference>
<feature type="compositionally biased region" description="Pro residues" evidence="1">
    <location>
        <begin position="228"/>
        <end position="237"/>
    </location>
</feature>
<feature type="region of interest" description="Disordered" evidence="1">
    <location>
        <begin position="228"/>
        <end position="248"/>
    </location>
</feature>
<name>A0A1S2VH48_9BACT</name>
<dbReference type="AlphaFoldDB" id="A0A1S2VH48"/>
<feature type="compositionally biased region" description="Basic and acidic residues" evidence="1">
    <location>
        <begin position="337"/>
        <end position="346"/>
    </location>
</feature>